<dbReference type="EMBL" id="CM044706">
    <property type="protein sequence ID" value="KAI5658213.1"/>
    <property type="molecule type" value="Genomic_DNA"/>
</dbReference>
<keyword evidence="2" id="KW-1185">Reference proteome</keyword>
<evidence type="ECO:0000313" key="2">
    <source>
        <dbReference type="Proteomes" id="UP001060085"/>
    </source>
</evidence>
<organism evidence="1 2">
    <name type="scientific">Catharanthus roseus</name>
    <name type="common">Madagascar periwinkle</name>
    <name type="synonym">Vinca rosea</name>
    <dbReference type="NCBI Taxonomy" id="4058"/>
    <lineage>
        <taxon>Eukaryota</taxon>
        <taxon>Viridiplantae</taxon>
        <taxon>Streptophyta</taxon>
        <taxon>Embryophyta</taxon>
        <taxon>Tracheophyta</taxon>
        <taxon>Spermatophyta</taxon>
        <taxon>Magnoliopsida</taxon>
        <taxon>eudicotyledons</taxon>
        <taxon>Gunneridae</taxon>
        <taxon>Pentapetalae</taxon>
        <taxon>asterids</taxon>
        <taxon>lamiids</taxon>
        <taxon>Gentianales</taxon>
        <taxon>Apocynaceae</taxon>
        <taxon>Rauvolfioideae</taxon>
        <taxon>Vinceae</taxon>
        <taxon>Catharanthinae</taxon>
        <taxon>Catharanthus</taxon>
    </lineage>
</organism>
<reference evidence="2" key="1">
    <citation type="journal article" date="2023" name="Nat. Plants">
        <title>Single-cell RNA sequencing provides a high-resolution roadmap for understanding the multicellular compartmentation of specialized metabolism.</title>
        <authorList>
            <person name="Sun S."/>
            <person name="Shen X."/>
            <person name="Li Y."/>
            <person name="Li Y."/>
            <person name="Wang S."/>
            <person name="Li R."/>
            <person name="Zhang H."/>
            <person name="Shen G."/>
            <person name="Guo B."/>
            <person name="Wei J."/>
            <person name="Xu J."/>
            <person name="St-Pierre B."/>
            <person name="Chen S."/>
            <person name="Sun C."/>
        </authorList>
    </citation>
    <scope>NUCLEOTIDE SEQUENCE [LARGE SCALE GENOMIC DNA]</scope>
</reference>
<name>A0ACC0ABA9_CATRO</name>
<sequence length="244" mass="27068">MRRVSLNFSVDVSVAIYSSLTFRGIEGLPVTGPNWSVHQKQYQIEMIERLICVRLSLSHFSGYKVKKEPLEAWILREFTGSETDENLILRAGGFIFLLLGGHILPDFSGSLVHAVVHGSFRGYTIDRRSLSHTTDLGVVVYPCIAASIWRMWTWGLGSSYHVDPFDSPDLGMPSFSLGLTQPIQSHPPTSYSPLPLGTTSCGHWEFFILGTSSSRHNVVTPAQQLGFGHCVGKKTTRFTPSGWP</sequence>
<accession>A0ACC0ABA9</accession>
<dbReference type="Proteomes" id="UP001060085">
    <property type="component" value="Linkage Group LG06"/>
</dbReference>
<protein>
    <submittedName>
        <fullName evidence="1">Uncharacterized protein</fullName>
    </submittedName>
</protein>
<proteinExistence type="predicted"/>
<gene>
    <name evidence="1" type="ORF">M9H77_27006</name>
</gene>
<evidence type="ECO:0000313" key="1">
    <source>
        <dbReference type="EMBL" id="KAI5658213.1"/>
    </source>
</evidence>
<comment type="caution">
    <text evidence="1">The sequence shown here is derived from an EMBL/GenBank/DDBJ whole genome shotgun (WGS) entry which is preliminary data.</text>
</comment>